<keyword evidence="3" id="KW-0378">Hydrolase</keyword>
<keyword evidence="4" id="KW-0482">Metalloprotease</keyword>
<reference evidence="8 9" key="1">
    <citation type="submission" date="2015-11" db="EMBL/GenBank/DDBJ databases">
        <title>Genomic analysis of 38 Legionella species identifies large and diverse effector repertoires.</title>
        <authorList>
            <person name="Burstein D."/>
            <person name="Amaro F."/>
            <person name="Zusman T."/>
            <person name="Lifshitz Z."/>
            <person name="Cohen O."/>
            <person name="Gilbert J.A."/>
            <person name="Pupko T."/>
            <person name="Shuman H.A."/>
            <person name="Segal G."/>
        </authorList>
    </citation>
    <scope>NUCLEOTIDE SEQUENCE [LARGE SCALE GENOMIC DNA]</scope>
    <source>
        <strain evidence="8 9">ATCC 700990</strain>
    </source>
</reference>
<evidence type="ECO:0000313" key="8">
    <source>
        <dbReference type="EMBL" id="KTC85623.1"/>
    </source>
</evidence>
<dbReference type="Proteomes" id="UP000054736">
    <property type="component" value="Unassembled WGS sequence"/>
</dbReference>
<dbReference type="GO" id="GO:0006508">
    <property type="term" value="P:proteolysis"/>
    <property type="evidence" value="ECO:0007669"/>
    <property type="project" value="UniProtKB-KW"/>
</dbReference>
<accession>A0A0W0SQD7</accession>
<dbReference type="RefSeq" id="WP_058496240.1">
    <property type="nucleotide sequence ID" value="NZ_CAAAIU010000005.1"/>
</dbReference>
<keyword evidence="2" id="KW-0645">Protease</keyword>
<dbReference type="PIRSF" id="PIRSF004919">
    <property type="entry name" value="TldD"/>
    <property type="match status" value="1"/>
</dbReference>
<proteinExistence type="inferred from homology"/>
<feature type="domain" description="Metalloprotease TldD/E C-terminal" evidence="6">
    <location>
        <begin position="244"/>
        <end position="477"/>
    </location>
</feature>
<dbReference type="OrthoDB" id="9803213at2"/>
<dbReference type="Pfam" id="PF19289">
    <property type="entry name" value="PmbA_TldD_3rd"/>
    <property type="match status" value="1"/>
</dbReference>
<dbReference type="InterPro" id="IPR045570">
    <property type="entry name" value="Metalloprtase-TldD/E_cen_dom"/>
</dbReference>
<dbReference type="AlphaFoldDB" id="A0A0W0SQD7"/>
<comment type="caution">
    <text evidence="8">The sequence shown here is derived from an EMBL/GenBank/DDBJ whole genome shotgun (WGS) entry which is preliminary data.</text>
</comment>
<dbReference type="Gene3D" id="3.30.2290.10">
    <property type="entry name" value="PmbA/TldD superfamily"/>
    <property type="match status" value="1"/>
</dbReference>
<evidence type="ECO:0000256" key="4">
    <source>
        <dbReference type="ARBA" id="ARBA00023049"/>
    </source>
</evidence>
<sequence>MTQALALAKDLLLKPASLDESTLEKLLHSMMSHHVDDADLYFQISSYESWYLEDSEVKSGSFSIDRGVGIRAVSGDKTGYAYCDDILLPTMQRAAEAAKSIAFAGVKPTQSIQIASAPIVRYAGLNPIEGMTKLEKIALLEAIDREARRLDHRVIQVNASLSGSYEVVMVAGMHGKMIADIRPLVSINVSVMVEDKGRRESGRSGGGGRVAYSYFTDEERALDYAREAVREALINLEAQDAPAGTMPVVLGPGWPGVLLHEAVGHGLEGDFNRKGLSAFSGRLGQQVAAKGVTVVDDGTLKDRRGSLTIDDEGTPSQYTTLIDDGVLVNYMQDKLNAKLMNMKPTGNCRRESYAHLPMPRMTNTYMLAGNHSPEEIIRSVKRGLYAANFGGGQVDITSGQFVFSASEAYLIEDGKITRPVKGATLIGNGPEVMKKISMIGNDLSLDRGIGVCGKDGQSVPVGVGQPTLKIDALTIGGTR</sequence>
<evidence type="ECO:0000256" key="2">
    <source>
        <dbReference type="ARBA" id="ARBA00022670"/>
    </source>
</evidence>
<dbReference type="InterPro" id="IPR051463">
    <property type="entry name" value="Peptidase_U62_metallo"/>
</dbReference>
<dbReference type="InterPro" id="IPR045569">
    <property type="entry name" value="Metalloprtase-TldD/E_C"/>
</dbReference>
<dbReference type="PANTHER" id="PTHR30624:SF4">
    <property type="entry name" value="METALLOPROTEASE TLDD"/>
    <property type="match status" value="1"/>
</dbReference>
<dbReference type="GO" id="GO:0005829">
    <property type="term" value="C:cytosol"/>
    <property type="evidence" value="ECO:0007669"/>
    <property type="project" value="TreeGrafter"/>
</dbReference>
<evidence type="ECO:0000256" key="1">
    <source>
        <dbReference type="ARBA" id="ARBA00005836"/>
    </source>
</evidence>
<evidence type="ECO:0000259" key="6">
    <source>
        <dbReference type="Pfam" id="PF19289"/>
    </source>
</evidence>
<dbReference type="NCBIfam" id="NF008006">
    <property type="entry name" value="PRK10735.1"/>
    <property type="match status" value="1"/>
</dbReference>
<organism evidence="8 9">
    <name type="scientific">Legionella drozanskii LLAP-1</name>
    <dbReference type="NCBI Taxonomy" id="1212489"/>
    <lineage>
        <taxon>Bacteria</taxon>
        <taxon>Pseudomonadati</taxon>
        <taxon>Pseudomonadota</taxon>
        <taxon>Gammaproteobacteria</taxon>
        <taxon>Legionellales</taxon>
        <taxon>Legionellaceae</taxon>
        <taxon>Legionella</taxon>
    </lineage>
</organism>
<protein>
    <submittedName>
        <fullName evidence="8">TldD protein</fullName>
    </submittedName>
</protein>
<dbReference type="InterPro" id="IPR025502">
    <property type="entry name" value="TldD"/>
</dbReference>
<feature type="domain" description="Metalloprotease TldD/E N-terminal" evidence="5">
    <location>
        <begin position="38"/>
        <end position="102"/>
    </location>
</feature>
<evidence type="ECO:0000256" key="3">
    <source>
        <dbReference type="ARBA" id="ARBA00022801"/>
    </source>
</evidence>
<dbReference type="EMBL" id="LNXY01000027">
    <property type="protein sequence ID" value="KTC85623.1"/>
    <property type="molecule type" value="Genomic_DNA"/>
</dbReference>
<gene>
    <name evidence="8" type="primary">tldD</name>
    <name evidence="8" type="ORF">Ldro_1948</name>
</gene>
<keyword evidence="9" id="KW-1185">Reference proteome</keyword>
<name>A0A0W0SQD7_9GAMM</name>
<evidence type="ECO:0000259" key="7">
    <source>
        <dbReference type="Pfam" id="PF19290"/>
    </source>
</evidence>
<feature type="domain" description="Metalloprotease TldD/E central" evidence="7">
    <location>
        <begin position="127"/>
        <end position="236"/>
    </location>
</feature>
<dbReference type="SUPFAM" id="SSF111283">
    <property type="entry name" value="Putative modulator of DNA gyrase, PmbA/TldD"/>
    <property type="match status" value="1"/>
</dbReference>
<dbReference type="GO" id="GO:0008237">
    <property type="term" value="F:metallopeptidase activity"/>
    <property type="evidence" value="ECO:0007669"/>
    <property type="project" value="UniProtKB-KW"/>
</dbReference>
<dbReference type="STRING" id="1212489.Ldro_1948"/>
<dbReference type="InterPro" id="IPR036059">
    <property type="entry name" value="TldD/PmbA_sf"/>
</dbReference>
<comment type="similarity">
    <text evidence="1">Belongs to the peptidase U62 family.</text>
</comment>
<dbReference type="PANTHER" id="PTHR30624">
    <property type="entry name" value="UNCHARACTERIZED PROTEIN TLDD AND PMBA"/>
    <property type="match status" value="1"/>
</dbReference>
<dbReference type="InterPro" id="IPR035068">
    <property type="entry name" value="TldD/PmbA_N"/>
</dbReference>
<dbReference type="PATRIC" id="fig|1212489.4.peg.2059"/>
<dbReference type="Pfam" id="PF19290">
    <property type="entry name" value="PmbA_TldD_2nd"/>
    <property type="match status" value="1"/>
</dbReference>
<dbReference type="Pfam" id="PF01523">
    <property type="entry name" value="PmbA_TldD_1st"/>
    <property type="match status" value="1"/>
</dbReference>
<evidence type="ECO:0000259" key="5">
    <source>
        <dbReference type="Pfam" id="PF01523"/>
    </source>
</evidence>
<dbReference type="InterPro" id="IPR002510">
    <property type="entry name" value="Metalloprtase-TldD/E_N"/>
</dbReference>
<evidence type="ECO:0000313" key="9">
    <source>
        <dbReference type="Proteomes" id="UP000054736"/>
    </source>
</evidence>